<keyword evidence="3 8" id="KW-0694">RNA-binding</keyword>
<evidence type="ECO:0000256" key="9">
    <source>
        <dbReference type="SAM" id="MobiDB-lite"/>
    </source>
</evidence>
<evidence type="ECO:0000256" key="1">
    <source>
        <dbReference type="ARBA" id="ARBA00009512"/>
    </source>
</evidence>
<dbReference type="GO" id="GO:0070181">
    <property type="term" value="F:small ribosomal subunit rRNA binding"/>
    <property type="evidence" value="ECO:0007669"/>
    <property type="project" value="TreeGrafter"/>
</dbReference>
<protein>
    <recommendedName>
        <fullName evidence="7 8">Small ribosomal subunit protein bS6</fullName>
    </recommendedName>
</protein>
<dbReference type="EMBL" id="SHBF01000002">
    <property type="protein sequence ID" value="RZO28438.1"/>
    <property type="molecule type" value="Genomic_DNA"/>
</dbReference>
<dbReference type="NCBIfam" id="TIGR00166">
    <property type="entry name" value="S6"/>
    <property type="match status" value="1"/>
</dbReference>
<evidence type="ECO:0000256" key="3">
    <source>
        <dbReference type="ARBA" id="ARBA00022884"/>
    </source>
</evidence>
<accession>A0A520N4N5</accession>
<evidence type="ECO:0000256" key="7">
    <source>
        <dbReference type="ARBA" id="ARBA00035294"/>
    </source>
</evidence>
<evidence type="ECO:0000256" key="2">
    <source>
        <dbReference type="ARBA" id="ARBA00022730"/>
    </source>
</evidence>
<feature type="region of interest" description="Disordered" evidence="9">
    <location>
        <begin position="98"/>
        <end position="161"/>
    </location>
</feature>
<evidence type="ECO:0000313" key="11">
    <source>
        <dbReference type="Proteomes" id="UP000318710"/>
    </source>
</evidence>
<dbReference type="PANTHER" id="PTHR21011">
    <property type="entry name" value="MITOCHONDRIAL 28S RIBOSOMAL PROTEIN S6"/>
    <property type="match status" value="1"/>
</dbReference>
<dbReference type="AlphaFoldDB" id="A0A520N4N5"/>
<comment type="function">
    <text evidence="6 8">Binds together with bS18 to 16S ribosomal RNA.</text>
</comment>
<reference evidence="10 11" key="1">
    <citation type="submission" date="2019-02" db="EMBL/GenBank/DDBJ databases">
        <title>Prokaryotic population dynamics and viral predation in marine succession experiment using metagenomics: the confinement effect.</title>
        <authorList>
            <person name="Haro-Moreno J.M."/>
            <person name="Rodriguez-Valera F."/>
            <person name="Lopez-Perez M."/>
        </authorList>
    </citation>
    <scope>NUCLEOTIDE SEQUENCE [LARGE SCALE GENOMIC DNA]</scope>
    <source>
        <strain evidence="10">MED-G160</strain>
    </source>
</reference>
<dbReference type="GO" id="GO:0006412">
    <property type="term" value="P:translation"/>
    <property type="evidence" value="ECO:0007669"/>
    <property type="project" value="UniProtKB-UniRule"/>
</dbReference>
<dbReference type="InterPro" id="IPR020815">
    <property type="entry name" value="Ribosomal_bS6_CS"/>
</dbReference>
<gene>
    <name evidence="8 10" type="primary">rpsF</name>
    <name evidence="10" type="ORF">EVA93_00620</name>
</gene>
<dbReference type="PANTHER" id="PTHR21011:SF1">
    <property type="entry name" value="SMALL RIBOSOMAL SUBUNIT PROTEIN BS6M"/>
    <property type="match status" value="1"/>
</dbReference>
<sequence>MKKYEAVIILNPNLSSKVDSFIKDFEKLLKANTFNIKKMEDIGRRQLSYSINNHNKGHYLIFNIEGNAENIIDIENKIKYNESIIRHLFISVKEHDGEDSQLLVDSRNKKSESEDEESNVKNEVKKKPADVEKKNEEKIVSEEESIEYVSSDSIEEDSKDE</sequence>
<evidence type="ECO:0000256" key="4">
    <source>
        <dbReference type="ARBA" id="ARBA00022980"/>
    </source>
</evidence>
<name>A0A520N4N5_9GAMM</name>
<dbReference type="SUPFAM" id="SSF54995">
    <property type="entry name" value="Ribosomal protein S6"/>
    <property type="match status" value="1"/>
</dbReference>
<proteinExistence type="inferred from homology"/>
<comment type="similarity">
    <text evidence="1 8">Belongs to the bacterial ribosomal protein bS6 family.</text>
</comment>
<evidence type="ECO:0000256" key="5">
    <source>
        <dbReference type="ARBA" id="ARBA00023274"/>
    </source>
</evidence>
<organism evidence="10 11">
    <name type="scientific">SAR86 cluster bacterium</name>
    <dbReference type="NCBI Taxonomy" id="2030880"/>
    <lineage>
        <taxon>Bacteria</taxon>
        <taxon>Pseudomonadati</taxon>
        <taxon>Pseudomonadota</taxon>
        <taxon>Gammaproteobacteria</taxon>
        <taxon>SAR86 cluster</taxon>
    </lineage>
</organism>
<dbReference type="Pfam" id="PF01250">
    <property type="entry name" value="Ribosomal_S6"/>
    <property type="match status" value="1"/>
</dbReference>
<feature type="compositionally biased region" description="Basic and acidic residues" evidence="9">
    <location>
        <begin position="106"/>
        <end position="141"/>
    </location>
</feature>
<dbReference type="InterPro" id="IPR035980">
    <property type="entry name" value="Ribosomal_bS6_sf"/>
</dbReference>
<evidence type="ECO:0000256" key="6">
    <source>
        <dbReference type="ARBA" id="ARBA00035104"/>
    </source>
</evidence>
<evidence type="ECO:0000256" key="8">
    <source>
        <dbReference type="HAMAP-Rule" id="MF_00360"/>
    </source>
</evidence>
<dbReference type="GO" id="GO:0015935">
    <property type="term" value="C:small ribosomal subunit"/>
    <property type="evidence" value="ECO:0007669"/>
    <property type="project" value="TreeGrafter"/>
</dbReference>
<keyword evidence="2 8" id="KW-0699">rRNA-binding</keyword>
<dbReference type="Gene3D" id="3.30.70.60">
    <property type="match status" value="1"/>
</dbReference>
<comment type="caution">
    <text evidence="10">The sequence shown here is derived from an EMBL/GenBank/DDBJ whole genome shotgun (WGS) entry which is preliminary data.</text>
</comment>
<keyword evidence="5 8" id="KW-0687">Ribonucleoprotein</keyword>
<dbReference type="InterPro" id="IPR000529">
    <property type="entry name" value="Ribosomal_bS6"/>
</dbReference>
<dbReference type="Proteomes" id="UP000318710">
    <property type="component" value="Unassembled WGS sequence"/>
</dbReference>
<dbReference type="HAMAP" id="MF_00360">
    <property type="entry name" value="Ribosomal_bS6"/>
    <property type="match status" value="1"/>
</dbReference>
<dbReference type="InterPro" id="IPR014717">
    <property type="entry name" value="Transl_elong_EF1B/ribsomal_bS6"/>
</dbReference>
<evidence type="ECO:0000313" key="10">
    <source>
        <dbReference type="EMBL" id="RZO28438.1"/>
    </source>
</evidence>
<keyword evidence="4 8" id="KW-0689">Ribosomal protein</keyword>
<dbReference type="CDD" id="cd00473">
    <property type="entry name" value="bS6"/>
    <property type="match status" value="1"/>
</dbReference>
<dbReference type="PROSITE" id="PS01048">
    <property type="entry name" value="RIBOSOMAL_S6"/>
    <property type="match status" value="1"/>
</dbReference>
<dbReference type="InterPro" id="IPR020814">
    <property type="entry name" value="Ribosomal_S6_plastid/chlpt"/>
</dbReference>
<dbReference type="GO" id="GO:0003735">
    <property type="term" value="F:structural constituent of ribosome"/>
    <property type="evidence" value="ECO:0007669"/>
    <property type="project" value="InterPro"/>
</dbReference>
<dbReference type="GO" id="GO:0005737">
    <property type="term" value="C:cytoplasm"/>
    <property type="evidence" value="ECO:0007669"/>
    <property type="project" value="UniProtKB-ARBA"/>
</dbReference>